<gene>
    <name evidence="1" type="ORF">AVEN_211874_1</name>
</gene>
<sequence>MSMCNSCCLPPISKGPALFFSWGRCSREGNLTLSSFTLDSTDSAILVVRCGPAVKRSWAQSSL</sequence>
<dbReference type="EMBL" id="BGPR01127872">
    <property type="protein sequence ID" value="GBN38251.1"/>
    <property type="molecule type" value="Genomic_DNA"/>
</dbReference>
<proteinExistence type="predicted"/>
<protein>
    <submittedName>
        <fullName evidence="1">Uncharacterized protein</fullName>
    </submittedName>
</protein>
<reference evidence="1 2" key="1">
    <citation type="journal article" date="2019" name="Sci. Rep.">
        <title>Orb-weaving spider Araneus ventricosus genome elucidates the spidroin gene catalogue.</title>
        <authorList>
            <person name="Kono N."/>
            <person name="Nakamura H."/>
            <person name="Ohtoshi R."/>
            <person name="Moran D.A.P."/>
            <person name="Shinohara A."/>
            <person name="Yoshida Y."/>
            <person name="Fujiwara M."/>
            <person name="Mori M."/>
            <person name="Tomita M."/>
            <person name="Arakawa K."/>
        </authorList>
    </citation>
    <scope>NUCLEOTIDE SEQUENCE [LARGE SCALE GENOMIC DNA]</scope>
</reference>
<dbReference type="AlphaFoldDB" id="A0A4Y2NG02"/>
<keyword evidence="2" id="KW-1185">Reference proteome</keyword>
<dbReference type="Proteomes" id="UP000499080">
    <property type="component" value="Unassembled WGS sequence"/>
</dbReference>
<evidence type="ECO:0000313" key="1">
    <source>
        <dbReference type="EMBL" id="GBN38251.1"/>
    </source>
</evidence>
<comment type="caution">
    <text evidence="1">The sequence shown here is derived from an EMBL/GenBank/DDBJ whole genome shotgun (WGS) entry which is preliminary data.</text>
</comment>
<accession>A0A4Y2NG02</accession>
<organism evidence="1 2">
    <name type="scientific">Araneus ventricosus</name>
    <name type="common">Orbweaver spider</name>
    <name type="synonym">Epeira ventricosa</name>
    <dbReference type="NCBI Taxonomy" id="182803"/>
    <lineage>
        <taxon>Eukaryota</taxon>
        <taxon>Metazoa</taxon>
        <taxon>Ecdysozoa</taxon>
        <taxon>Arthropoda</taxon>
        <taxon>Chelicerata</taxon>
        <taxon>Arachnida</taxon>
        <taxon>Araneae</taxon>
        <taxon>Araneomorphae</taxon>
        <taxon>Entelegynae</taxon>
        <taxon>Araneoidea</taxon>
        <taxon>Araneidae</taxon>
        <taxon>Araneus</taxon>
    </lineage>
</organism>
<name>A0A4Y2NG02_ARAVE</name>
<feature type="non-terminal residue" evidence="1">
    <location>
        <position position="63"/>
    </location>
</feature>
<evidence type="ECO:0000313" key="2">
    <source>
        <dbReference type="Proteomes" id="UP000499080"/>
    </source>
</evidence>